<dbReference type="EMBL" id="MU274901">
    <property type="protein sequence ID" value="KAI0093925.1"/>
    <property type="molecule type" value="Genomic_DNA"/>
</dbReference>
<organism evidence="1 2">
    <name type="scientific">Irpex rosettiformis</name>
    <dbReference type="NCBI Taxonomy" id="378272"/>
    <lineage>
        <taxon>Eukaryota</taxon>
        <taxon>Fungi</taxon>
        <taxon>Dikarya</taxon>
        <taxon>Basidiomycota</taxon>
        <taxon>Agaricomycotina</taxon>
        <taxon>Agaricomycetes</taxon>
        <taxon>Polyporales</taxon>
        <taxon>Irpicaceae</taxon>
        <taxon>Irpex</taxon>
    </lineage>
</organism>
<feature type="non-terminal residue" evidence="1">
    <location>
        <position position="72"/>
    </location>
</feature>
<keyword evidence="2" id="KW-1185">Reference proteome</keyword>
<proteinExistence type="predicted"/>
<feature type="non-terminal residue" evidence="1">
    <location>
        <position position="1"/>
    </location>
</feature>
<evidence type="ECO:0000313" key="2">
    <source>
        <dbReference type="Proteomes" id="UP001055072"/>
    </source>
</evidence>
<accession>A0ACB8UJR5</accession>
<name>A0ACB8UJR5_9APHY</name>
<comment type="caution">
    <text evidence="1">The sequence shown here is derived from an EMBL/GenBank/DDBJ whole genome shotgun (WGS) entry which is preliminary data.</text>
</comment>
<gene>
    <name evidence="1" type="ORF">BDY19DRAFT_859639</name>
</gene>
<evidence type="ECO:0000313" key="1">
    <source>
        <dbReference type="EMBL" id="KAI0093925.1"/>
    </source>
</evidence>
<dbReference type="Proteomes" id="UP001055072">
    <property type="component" value="Unassembled WGS sequence"/>
</dbReference>
<sequence>SDRMLGGLALLAIAATFIYYTIWTLILPFFDASSPIHAWFPVREWAVRIPAFTLVLGMSAIGFFVGSKIIHD</sequence>
<protein>
    <submittedName>
        <fullName evidence="1">Dolichol phosphate-mannose biosynthesis regulatory</fullName>
    </submittedName>
</protein>
<reference evidence="1" key="1">
    <citation type="journal article" date="2021" name="Environ. Microbiol.">
        <title>Gene family expansions and transcriptome signatures uncover fungal adaptations to wood decay.</title>
        <authorList>
            <person name="Hage H."/>
            <person name="Miyauchi S."/>
            <person name="Viragh M."/>
            <person name="Drula E."/>
            <person name="Min B."/>
            <person name="Chaduli D."/>
            <person name="Navarro D."/>
            <person name="Favel A."/>
            <person name="Norest M."/>
            <person name="Lesage-Meessen L."/>
            <person name="Balint B."/>
            <person name="Merenyi Z."/>
            <person name="de Eugenio L."/>
            <person name="Morin E."/>
            <person name="Martinez A.T."/>
            <person name="Baldrian P."/>
            <person name="Stursova M."/>
            <person name="Martinez M.J."/>
            <person name="Novotny C."/>
            <person name="Magnuson J.K."/>
            <person name="Spatafora J.W."/>
            <person name="Maurice S."/>
            <person name="Pangilinan J."/>
            <person name="Andreopoulos W."/>
            <person name="LaButti K."/>
            <person name="Hundley H."/>
            <person name="Na H."/>
            <person name="Kuo A."/>
            <person name="Barry K."/>
            <person name="Lipzen A."/>
            <person name="Henrissat B."/>
            <person name="Riley R."/>
            <person name="Ahrendt S."/>
            <person name="Nagy L.G."/>
            <person name="Grigoriev I.V."/>
            <person name="Martin F."/>
            <person name="Rosso M.N."/>
        </authorList>
    </citation>
    <scope>NUCLEOTIDE SEQUENCE</scope>
    <source>
        <strain evidence="1">CBS 384.51</strain>
    </source>
</reference>